<dbReference type="RefSeq" id="WP_027287076.1">
    <property type="nucleotide sequence ID" value="NZ_NRRE01000034.1"/>
</dbReference>
<dbReference type="InterPro" id="IPR036005">
    <property type="entry name" value="Creatinase/aminopeptidase-like"/>
</dbReference>
<keyword evidence="4" id="KW-1185">Reference proteome</keyword>
<dbReference type="InterPro" id="IPR000587">
    <property type="entry name" value="Creatinase_N"/>
</dbReference>
<dbReference type="Gene3D" id="3.40.350.10">
    <property type="entry name" value="Creatinase/prolidase N-terminal domain"/>
    <property type="match status" value="1"/>
</dbReference>
<keyword evidence="3" id="KW-0378">Hydrolase</keyword>
<dbReference type="EMBL" id="NRRE01000034">
    <property type="protein sequence ID" value="MBK1699060.1"/>
    <property type="molecule type" value="Genomic_DNA"/>
</dbReference>
<dbReference type="SUPFAM" id="SSF53092">
    <property type="entry name" value="Creatinase/prolidase N-terminal domain"/>
    <property type="match status" value="1"/>
</dbReference>
<dbReference type="Proteomes" id="UP000778970">
    <property type="component" value="Unassembled WGS sequence"/>
</dbReference>
<feature type="domain" description="Creatinase N-terminal" evidence="2">
    <location>
        <begin position="11"/>
        <end position="156"/>
    </location>
</feature>
<organism evidence="3 4">
    <name type="scientific">Rhodovibrio salinarum</name>
    <dbReference type="NCBI Taxonomy" id="1087"/>
    <lineage>
        <taxon>Bacteria</taxon>
        <taxon>Pseudomonadati</taxon>
        <taxon>Pseudomonadota</taxon>
        <taxon>Alphaproteobacteria</taxon>
        <taxon>Rhodospirillales</taxon>
        <taxon>Rhodovibrionaceae</taxon>
        <taxon>Rhodovibrio</taxon>
    </lineage>
</organism>
<dbReference type="GO" id="GO:0016787">
    <property type="term" value="F:hydrolase activity"/>
    <property type="evidence" value="ECO:0007669"/>
    <property type="project" value="UniProtKB-KW"/>
</dbReference>
<dbReference type="Gene3D" id="3.90.230.10">
    <property type="entry name" value="Creatinase/methionine aminopeptidase superfamily"/>
    <property type="match status" value="1"/>
</dbReference>
<dbReference type="PANTHER" id="PTHR46112">
    <property type="entry name" value="AMINOPEPTIDASE"/>
    <property type="match status" value="1"/>
</dbReference>
<dbReference type="Pfam" id="PF01321">
    <property type="entry name" value="Creatinase_N"/>
    <property type="match status" value="1"/>
</dbReference>
<dbReference type="CDD" id="cd01066">
    <property type="entry name" value="APP_MetAP"/>
    <property type="match status" value="1"/>
</dbReference>
<dbReference type="AlphaFoldDB" id="A0A934QMJ0"/>
<dbReference type="Pfam" id="PF00557">
    <property type="entry name" value="Peptidase_M24"/>
    <property type="match status" value="1"/>
</dbReference>
<dbReference type="SUPFAM" id="SSF55920">
    <property type="entry name" value="Creatinase/aminopeptidase"/>
    <property type="match status" value="1"/>
</dbReference>
<evidence type="ECO:0000259" key="2">
    <source>
        <dbReference type="Pfam" id="PF01321"/>
    </source>
</evidence>
<protein>
    <submittedName>
        <fullName evidence="3">Ectoine hydrolase DoeA</fullName>
    </submittedName>
</protein>
<name>A0A934QMJ0_9PROT</name>
<comment type="caution">
    <text evidence="3">The sequence shown here is derived from an EMBL/GenBank/DDBJ whole genome shotgun (WGS) entry which is preliminary data.</text>
</comment>
<evidence type="ECO:0000313" key="3">
    <source>
        <dbReference type="EMBL" id="MBK1699060.1"/>
    </source>
</evidence>
<accession>A0A934QMJ0</accession>
<gene>
    <name evidence="3" type="ORF">CKO21_17590</name>
</gene>
<reference evidence="3" key="2">
    <citation type="journal article" date="2020" name="Microorganisms">
        <title>Osmotic Adaptation and Compatible Solute Biosynthesis of Phototrophic Bacteria as Revealed from Genome Analyses.</title>
        <authorList>
            <person name="Imhoff J.F."/>
            <person name="Rahn T."/>
            <person name="Kunzel S."/>
            <person name="Keller A."/>
            <person name="Neulinger S.C."/>
        </authorList>
    </citation>
    <scope>NUCLEOTIDE SEQUENCE</scope>
    <source>
        <strain evidence="3">DSM 9154</strain>
    </source>
</reference>
<evidence type="ECO:0000259" key="1">
    <source>
        <dbReference type="Pfam" id="PF00557"/>
    </source>
</evidence>
<evidence type="ECO:0000313" key="4">
    <source>
        <dbReference type="Proteomes" id="UP000778970"/>
    </source>
</evidence>
<proteinExistence type="predicted"/>
<dbReference type="InterPro" id="IPR050659">
    <property type="entry name" value="Peptidase_M24B"/>
</dbReference>
<feature type="domain" description="Peptidase M24" evidence="1">
    <location>
        <begin position="164"/>
        <end position="372"/>
    </location>
</feature>
<dbReference type="PANTHER" id="PTHR46112:SF2">
    <property type="entry name" value="XAA-PRO AMINOPEPTIDASE P-RELATED"/>
    <property type="match status" value="1"/>
</dbReference>
<reference evidence="3" key="1">
    <citation type="submission" date="2017-08" db="EMBL/GenBank/DDBJ databases">
        <authorList>
            <person name="Imhoff J.F."/>
            <person name="Rahn T."/>
            <person name="Kuenzel S."/>
            <person name="Neulinger S.C."/>
        </authorList>
    </citation>
    <scope>NUCLEOTIDE SEQUENCE</scope>
    <source>
        <strain evidence="3">DSM 9154</strain>
    </source>
</reference>
<dbReference type="InterPro" id="IPR000994">
    <property type="entry name" value="Pept_M24"/>
</dbReference>
<dbReference type="InterPro" id="IPR029149">
    <property type="entry name" value="Creatin/AminoP/Spt16_N"/>
</dbReference>
<sequence>MQFSQAEYDARLHATKTRMHERGIDLLLVTDPANMNYLTGYDGWSFYVPQLVLVHLEAAQPIWIGRKMDARAAEVTTYLTRENIIGYPDDYVQSLIKHPFDYVADRIIAWGWGEQVIGLEMDSYYFTATSYFSLHHQLPNARFQDAALLVNWVRAVKSEAEIDLMRRAARILEKCMTTGIERVQEGVRQCDAAADIIHAQISGTPEYGGDYTSIVPMLPSGEGTSTPHLTWSDQPFNRGEATILELAGCHQRYHCPQARTVFLGQPPQKLSDAASWVLEGMDAALDAVKPGALCEDVEYAWRECVAKYGLTKDSRIGYSTGCNYPPDWGEHTMSLRPGDRTELQENMCFHMILGIWMDDWGLEISETFRVTDKGAECLADVPRPLVVKD</sequence>